<accession>A0A131YDC3</accession>
<name>A0A131YDC3_RHIAP</name>
<reference evidence="1" key="1">
    <citation type="journal article" date="2016" name="Ticks Tick Borne Dis.">
        <title>De novo assembly and annotation of the salivary gland transcriptome of Rhipicephalus appendiculatus male and female ticks during blood feeding.</title>
        <authorList>
            <person name="de Castro M.H."/>
            <person name="de Klerk D."/>
            <person name="Pienaar R."/>
            <person name="Latif A.A."/>
            <person name="Rees D.J."/>
            <person name="Mans B.J."/>
        </authorList>
    </citation>
    <scope>NUCLEOTIDE SEQUENCE</scope>
    <source>
        <tissue evidence="1">Salivary glands</tissue>
    </source>
</reference>
<dbReference type="EMBL" id="GEDV01012636">
    <property type="protein sequence ID" value="JAP75921.1"/>
    <property type="molecule type" value="Transcribed_RNA"/>
</dbReference>
<dbReference type="AlphaFoldDB" id="A0A131YDC3"/>
<protein>
    <submittedName>
        <fullName evidence="1">Uncharacterized protein</fullName>
    </submittedName>
</protein>
<proteinExistence type="predicted"/>
<organism evidence="1">
    <name type="scientific">Rhipicephalus appendiculatus</name>
    <name type="common">Brown ear tick</name>
    <dbReference type="NCBI Taxonomy" id="34631"/>
    <lineage>
        <taxon>Eukaryota</taxon>
        <taxon>Metazoa</taxon>
        <taxon>Ecdysozoa</taxon>
        <taxon>Arthropoda</taxon>
        <taxon>Chelicerata</taxon>
        <taxon>Arachnida</taxon>
        <taxon>Acari</taxon>
        <taxon>Parasitiformes</taxon>
        <taxon>Ixodida</taxon>
        <taxon>Ixodoidea</taxon>
        <taxon>Ixodidae</taxon>
        <taxon>Rhipicephalinae</taxon>
        <taxon>Rhipicephalus</taxon>
        <taxon>Rhipicephalus</taxon>
    </lineage>
</organism>
<sequence>MESMAAPLAMCSMMQWPCHPPPFLSERVPFAQHFVCPSYSLPHDSTVTYTAPFALAHNCDLSSTLLPVSPWAFSGIYKGCILSHIFLKKHIDPIPAIAVISSVHQGNRIFNVYHIDKSYIGNRPANASSCC</sequence>
<evidence type="ECO:0000313" key="1">
    <source>
        <dbReference type="EMBL" id="JAP75921.1"/>
    </source>
</evidence>